<dbReference type="AlphaFoldDB" id="A0A2P8GC82"/>
<feature type="signal peptide" evidence="1">
    <location>
        <begin position="1"/>
        <end position="23"/>
    </location>
</feature>
<keyword evidence="3" id="KW-1185">Reference proteome</keyword>
<evidence type="ECO:0000313" key="3">
    <source>
        <dbReference type="Proteomes" id="UP000241964"/>
    </source>
</evidence>
<keyword evidence="1" id="KW-0732">Signal</keyword>
<protein>
    <recommendedName>
        <fullName evidence="4">Long-subunit fatty acid transport protein</fullName>
    </recommendedName>
</protein>
<reference evidence="2 3" key="1">
    <citation type="submission" date="2018-03" db="EMBL/GenBank/DDBJ databases">
        <title>Genomic Encyclopedia of Archaeal and Bacterial Type Strains, Phase II (KMG-II): from individual species to whole genera.</title>
        <authorList>
            <person name="Goeker M."/>
        </authorList>
    </citation>
    <scope>NUCLEOTIDE SEQUENCE [LARGE SCALE GENOMIC DNA]</scope>
    <source>
        <strain evidence="2 3">DSM 29057</strain>
    </source>
</reference>
<evidence type="ECO:0000313" key="2">
    <source>
        <dbReference type="EMBL" id="PSL31576.1"/>
    </source>
</evidence>
<proteinExistence type="predicted"/>
<feature type="chain" id="PRO_5015136116" description="Long-subunit fatty acid transport protein" evidence="1">
    <location>
        <begin position="24"/>
        <end position="565"/>
    </location>
</feature>
<sequence length="565" mass="60821">MKASFICFGIALMQCFCCLVGFAQSTGGKSRVVKLSGGLNAYAGLYRSTGIAGRNQPNPFGLSGAITVSLPGGVTLPFSGVLGNQGTSFRQPFNQFGLSPSYKWATVHAGYRNVTFSPFTLAGHTFLGGGVELNPGLLRIGAVYGRFNKAISSSIADPNIIPSFNRTGYALKVGYGKVNNYIDLLVLRARDDTNSVSGVVSAPEQSIVPAENLVVGISSRLLLVKHITVEIDAAASSYTRDIRSSEVSAEGSNFLARFLGKMITPRLSTQLTQATQAALGYQSKWGAVKLQYKRIDPNFQTIGAYYFQSDIQSYTVAPTLNLLKGKARISGSYGVQYDNLAKNKNVRTGRTVGSLMVSVNPQPEFGVDISLSNYGLNQKAGIRPLIDTLRIAQNNLSATVNLRYSILGQEMSHVFNATGTHQQLSDLNENTASSTENNNENVNIGYFLTHNQSGFGANLMLSYTQSGLPARDSSMTGNVKFYGPTLGTNYSFFKKKLSTSANCSYLVNQQFGITGKVMTASANAGYQIGKRQSISLSLNYLNSNTGQASEKFNEFRGSFGYGITF</sequence>
<evidence type="ECO:0008006" key="4">
    <source>
        <dbReference type="Google" id="ProtNLM"/>
    </source>
</evidence>
<dbReference type="RefSeq" id="WP_229210872.1">
    <property type="nucleotide sequence ID" value="NZ_PYAS01000003.1"/>
</dbReference>
<gene>
    <name evidence="2" type="ORF">CLV60_103442</name>
</gene>
<organism evidence="2 3">
    <name type="scientific">Dyadobacter jiangsuensis</name>
    <dbReference type="NCBI Taxonomy" id="1591085"/>
    <lineage>
        <taxon>Bacteria</taxon>
        <taxon>Pseudomonadati</taxon>
        <taxon>Bacteroidota</taxon>
        <taxon>Cytophagia</taxon>
        <taxon>Cytophagales</taxon>
        <taxon>Spirosomataceae</taxon>
        <taxon>Dyadobacter</taxon>
    </lineage>
</organism>
<dbReference type="EMBL" id="PYAS01000003">
    <property type="protein sequence ID" value="PSL31576.1"/>
    <property type="molecule type" value="Genomic_DNA"/>
</dbReference>
<name>A0A2P8GC82_9BACT</name>
<comment type="caution">
    <text evidence="2">The sequence shown here is derived from an EMBL/GenBank/DDBJ whole genome shotgun (WGS) entry which is preliminary data.</text>
</comment>
<dbReference type="Proteomes" id="UP000241964">
    <property type="component" value="Unassembled WGS sequence"/>
</dbReference>
<accession>A0A2P8GC82</accession>
<evidence type="ECO:0000256" key="1">
    <source>
        <dbReference type="SAM" id="SignalP"/>
    </source>
</evidence>